<feature type="binding site" evidence="11">
    <location>
        <position position="71"/>
    </location>
    <ligand>
        <name>Zn(2+)</name>
        <dbReference type="ChEBI" id="CHEBI:29105"/>
    </ligand>
</feature>
<dbReference type="GO" id="GO:0003908">
    <property type="term" value="F:methylated-DNA-[protein]-cysteine S-methyltransferase activity"/>
    <property type="evidence" value="ECO:0007669"/>
    <property type="project" value="UniProtKB-EC"/>
</dbReference>
<evidence type="ECO:0000256" key="5">
    <source>
        <dbReference type="ARBA" id="ARBA00022679"/>
    </source>
</evidence>
<dbReference type="InterPro" id="IPR016221">
    <property type="entry name" value="Bifunct_regulatory_prot_Ada"/>
</dbReference>
<keyword evidence="15" id="KW-1185">Reference proteome</keyword>
<dbReference type="SUPFAM" id="SSF57884">
    <property type="entry name" value="Ada DNA repair protein, N-terminal domain (N-Ada 10)"/>
    <property type="match status" value="1"/>
</dbReference>
<dbReference type="OrthoDB" id="9802228at2"/>
<evidence type="ECO:0000256" key="12">
    <source>
        <dbReference type="SAM" id="MobiDB-lite"/>
    </source>
</evidence>
<dbReference type="GO" id="GO:0003700">
    <property type="term" value="F:DNA-binding transcription factor activity"/>
    <property type="evidence" value="ECO:0007669"/>
    <property type="project" value="InterPro"/>
</dbReference>
<comment type="similarity">
    <text evidence="2">Belongs to the MGMT family.</text>
</comment>
<evidence type="ECO:0000256" key="8">
    <source>
        <dbReference type="ARBA" id="ARBA00023204"/>
    </source>
</evidence>
<feature type="region of interest" description="Disordered" evidence="12">
    <location>
        <begin position="348"/>
        <end position="368"/>
    </location>
</feature>
<protein>
    <recommendedName>
        <fullName evidence="3">methylated-DNA--[protein]-cysteine S-methyltransferase</fullName>
        <ecNumber evidence="3">2.1.1.63</ecNumber>
    </recommendedName>
</protein>
<dbReference type="PIRSF" id="PIRSF000409">
    <property type="entry name" value="Ada"/>
    <property type="match status" value="1"/>
</dbReference>
<keyword evidence="11" id="KW-0479">Metal-binding</keyword>
<evidence type="ECO:0000256" key="3">
    <source>
        <dbReference type="ARBA" id="ARBA00011918"/>
    </source>
</evidence>
<dbReference type="GO" id="GO:0008270">
    <property type="term" value="F:zinc ion binding"/>
    <property type="evidence" value="ECO:0007669"/>
    <property type="project" value="InterPro"/>
</dbReference>
<dbReference type="GO" id="GO:0032259">
    <property type="term" value="P:methylation"/>
    <property type="evidence" value="ECO:0007669"/>
    <property type="project" value="UniProtKB-KW"/>
</dbReference>
<dbReference type="Pfam" id="PF02805">
    <property type="entry name" value="Ada_Zn_binding"/>
    <property type="match status" value="1"/>
</dbReference>
<evidence type="ECO:0000313" key="14">
    <source>
        <dbReference type="EMBL" id="KFI29222.1"/>
    </source>
</evidence>
<dbReference type="FunFam" id="1.10.10.10:FF:000214">
    <property type="entry name" value="Methylated-DNA--protein-cysteine methyltransferase"/>
    <property type="match status" value="1"/>
</dbReference>
<evidence type="ECO:0000256" key="10">
    <source>
        <dbReference type="PIRSR" id="PIRSR000409-1"/>
    </source>
</evidence>
<dbReference type="GO" id="GO:0043565">
    <property type="term" value="F:sequence-specific DNA binding"/>
    <property type="evidence" value="ECO:0007669"/>
    <property type="project" value="InterPro"/>
</dbReference>
<keyword evidence="6" id="KW-0227">DNA damage</keyword>
<evidence type="ECO:0000256" key="9">
    <source>
        <dbReference type="ARBA" id="ARBA00049348"/>
    </source>
</evidence>
<dbReference type="Gene3D" id="3.30.160.70">
    <property type="entry name" value="Methylated DNA-protein cysteine methyltransferase domain"/>
    <property type="match status" value="1"/>
</dbReference>
<dbReference type="RefSeq" id="WP_084684088.1">
    <property type="nucleotide sequence ID" value="NZ_CAMIFG010000006.1"/>
</dbReference>
<reference evidence="14 15" key="1">
    <citation type="submission" date="2014-03" db="EMBL/GenBank/DDBJ databases">
        <title>Genome of Haematobacter massiliensis CCUG 47968.</title>
        <authorList>
            <person name="Wang D."/>
            <person name="Wang G."/>
        </authorList>
    </citation>
    <scope>NUCLEOTIDE SEQUENCE [LARGE SCALE GENOMIC DNA]</scope>
    <source>
        <strain evidence="14 15">CCUG 47968</strain>
    </source>
</reference>
<proteinExistence type="inferred from homology"/>
<keyword evidence="4 14" id="KW-0489">Methyltransferase</keyword>
<dbReference type="SUPFAM" id="SSF46767">
    <property type="entry name" value="Methylated DNA-protein cysteine methyltransferase, C-terminal domain"/>
    <property type="match status" value="1"/>
</dbReference>
<feature type="domain" description="HTH araC/xylS-type" evidence="13">
    <location>
        <begin position="105"/>
        <end position="181"/>
    </location>
</feature>
<dbReference type="InterPro" id="IPR018060">
    <property type="entry name" value="HTH_AraC"/>
</dbReference>
<dbReference type="Pfam" id="PF01035">
    <property type="entry name" value="DNA_binding_1"/>
    <property type="match status" value="1"/>
</dbReference>
<feature type="binding site" evidence="11">
    <location>
        <position position="37"/>
    </location>
    <ligand>
        <name>Zn(2+)</name>
        <dbReference type="ChEBI" id="CHEBI:29105"/>
    </ligand>
</feature>
<dbReference type="NCBIfam" id="TIGR00589">
    <property type="entry name" value="ogt"/>
    <property type="match status" value="1"/>
</dbReference>
<evidence type="ECO:0000259" key="13">
    <source>
        <dbReference type="PROSITE" id="PS01124"/>
    </source>
</evidence>
<dbReference type="InterPro" id="IPR001497">
    <property type="entry name" value="MethylDNA_cys_MeTrfase_AS"/>
</dbReference>
<evidence type="ECO:0000256" key="2">
    <source>
        <dbReference type="ARBA" id="ARBA00008711"/>
    </source>
</evidence>
<keyword evidence="11" id="KW-0862">Zinc</keyword>
<dbReference type="PANTHER" id="PTHR10815">
    <property type="entry name" value="METHYLATED-DNA--PROTEIN-CYSTEINE METHYLTRANSFERASE"/>
    <property type="match status" value="1"/>
</dbReference>
<comment type="catalytic activity">
    <reaction evidence="1">
        <text>a 4-O-methyl-thymidine in DNA + L-cysteinyl-[protein] = a thymidine in DNA + S-methyl-L-cysteinyl-[protein]</text>
        <dbReference type="Rhea" id="RHEA:53428"/>
        <dbReference type="Rhea" id="RHEA-COMP:10131"/>
        <dbReference type="Rhea" id="RHEA-COMP:10132"/>
        <dbReference type="Rhea" id="RHEA-COMP:13555"/>
        <dbReference type="Rhea" id="RHEA-COMP:13556"/>
        <dbReference type="ChEBI" id="CHEBI:29950"/>
        <dbReference type="ChEBI" id="CHEBI:82612"/>
        <dbReference type="ChEBI" id="CHEBI:137386"/>
        <dbReference type="ChEBI" id="CHEBI:137387"/>
        <dbReference type="EC" id="2.1.1.63"/>
    </reaction>
</comment>
<dbReference type="STRING" id="195105.CN97_16205"/>
<name>A0A086Y4M2_9RHOB</name>
<evidence type="ECO:0000256" key="11">
    <source>
        <dbReference type="PIRSR" id="PIRSR000409-3"/>
    </source>
</evidence>
<feature type="active site" description="Nucleophile; methyl group acceptor from either O6-methylguanine or O4-methylthymine" evidence="10">
    <location>
        <position position="318"/>
    </location>
</feature>
<gene>
    <name evidence="14" type="ORF">CN97_16205</name>
</gene>
<feature type="binding site" evidence="11">
    <location>
        <position position="41"/>
    </location>
    <ligand>
        <name>Zn(2+)</name>
        <dbReference type="ChEBI" id="CHEBI:29105"/>
    </ligand>
</feature>
<evidence type="ECO:0000256" key="7">
    <source>
        <dbReference type="ARBA" id="ARBA00023159"/>
    </source>
</evidence>
<dbReference type="PROSITE" id="PS00374">
    <property type="entry name" value="MGMT"/>
    <property type="match status" value="1"/>
</dbReference>
<organism evidence="14 15">
    <name type="scientific">Haematobacter massiliensis</name>
    <dbReference type="NCBI Taxonomy" id="195105"/>
    <lineage>
        <taxon>Bacteria</taxon>
        <taxon>Pseudomonadati</taxon>
        <taxon>Pseudomonadota</taxon>
        <taxon>Alphaproteobacteria</taxon>
        <taxon>Rhodobacterales</taxon>
        <taxon>Paracoccaceae</taxon>
        <taxon>Haematobacter</taxon>
    </lineage>
</organism>
<evidence type="ECO:0000256" key="6">
    <source>
        <dbReference type="ARBA" id="ARBA00022763"/>
    </source>
</evidence>
<evidence type="ECO:0000313" key="15">
    <source>
        <dbReference type="Proteomes" id="UP000028826"/>
    </source>
</evidence>
<dbReference type="InterPro" id="IPR004026">
    <property type="entry name" value="Ada_DNA_repair_Zn-bd"/>
</dbReference>
<dbReference type="InterPro" id="IPR036631">
    <property type="entry name" value="MGMT_N_sf"/>
</dbReference>
<dbReference type="InterPro" id="IPR036217">
    <property type="entry name" value="MethylDNA_cys_MeTrfase_DNAb"/>
</dbReference>
<dbReference type="Gene3D" id="3.40.10.10">
    <property type="entry name" value="DNA Methylphosphotriester Repair Domain"/>
    <property type="match status" value="1"/>
</dbReference>
<dbReference type="CDD" id="cd06445">
    <property type="entry name" value="ATase"/>
    <property type="match status" value="1"/>
</dbReference>
<evidence type="ECO:0000256" key="1">
    <source>
        <dbReference type="ARBA" id="ARBA00001286"/>
    </source>
</evidence>
<dbReference type="PANTHER" id="PTHR10815:SF5">
    <property type="entry name" value="METHYLATED-DNA--PROTEIN-CYSTEINE METHYLTRANSFERASE"/>
    <property type="match status" value="1"/>
</dbReference>
<dbReference type="Gene3D" id="1.10.10.10">
    <property type="entry name" value="Winged helix-like DNA-binding domain superfamily/Winged helix DNA-binding domain"/>
    <property type="match status" value="1"/>
</dbReference>
<dbReference type="InterPro" id="IPR014048">
    <property type="entry name" value="MethylDNA_cys_MeTrfase_DNA-bd"/>
</dbReference>
<keyword evidence="7" id="KW-0010">Activator</keyword>
<accession>A0A086Y4M2</accession>
<dbReference type="Gene3D" id="1.10.10.60">
    <property type="entry name" value="Homeodomain-like"/>
    <property type="match status" value="1"/>
</dbReference>
<comment type="caution">
    <text evidence="14">The sequence shown here is derived from an EMBL/GenBank/DDBJ whole genome shotgun (WGS) entry which is preliminary data.</text>
</comment>
<dbReference type="InterPro" id="IPR035451">
    <property type="entry name" value="Ada-like_dom_sf"/>
</dbReference>
<dbReference type="eggNOG" id="COG0350">
    <property type="taxonomic scope" value="Bacteria"/>
</dbReference>
<dbReference type="SUPFAM" id="SSF53155">
    <property type="entry name" value="Methylated DNA-protein cysteine methyltransferase domain"/>
    <property type="match status" value="1"/>
</dbReference>
<evidence type="ECO:0000256" key="4">
    <source>
        <dbReference type="ARBA" id="ARBA00022603"/>
    </source>
</evidence>
<keyword evidence="8" id="KW-0234">DNA repair</keyword>
<feature type="binding site" evidence="11">
    <location>
        <position position="68"/>
    </location>
    <ligand>
        <name>Zn(2+)</name>
        <dbReference type="ChEBI" id="CHEBI:29105"/>
    </ligand>
</feature>
<comment type="cofactor">
    <cofactor evidence="11">
        <name>Zn(2+)</name>
        <dbReference type="ChEBI" id="CHEBI:29105"/>
    </cofactor>
    <text evidence="11">Binds 1 zinc ion per subunit.</text>
</comment>
<feature type="active site" description="Nucleophile; methyl group acceptor from methylphosphotriester" evidence="10">
    <location>
        <position position="37"/>
    </location>
</feature>
<comment type="catalytic activity">
    <reaction evidence="9">
        <text>a 6-O-methyl-2'-deoxyguanosine in DNA + L-cysteinyl-[protein] = S-methyl-L-cysteinyl-[protein] + a 2'-deoxyguanosine in DNA</text>
        <dbReference type="Rhea" id="RHEA:24000"/>
        <dbReference type="Rhea" id="RHEA-COMP:10131"/>
        <dbReference type="Rhea" id="RHEA-COMP:10132"/>
        <dbReference type="Rhea" id="RHEA-COMP:11367"/>
        <dbReference type="Rhea" id="RHEA-COMP:11368"/>
        <dbReference type="ChEBI" id="CHEBI:29950"/>
        <dbReference type="ChEBI" id="CHEBI:82612"/>
        <dbReference type="ChEBI" id="CHEBI:85445"/>
        <dbReference type="ChEBI" id="CHEBI:85448"/>
        <dbReference type="EC" id="2.1.1.63"/>
    </reaction>
</comment>
<dbReference type="Pfam" id="PF12833">
    <property type="entry name" value="HTH_18"/>
    <property type="match status" value="1"/>
</dbReference>
<sequence length="368" mass="40007">MLFNLPDPATLYDALLARDPLFDGQAFVCVSSTGIFCRLTCPARKPLAKHCTFYATIGECIEAGYRPCRRCHPLKAAALADPTIAALLAAMEERPGFRWTEAEVERLGHDPSTVRRSFRRQFGMTFLEMARQRRLRDGFQSLAAGAKVITAQHEASFDSPSAFRTAFARLMGCAPGALRSQALLQATWIPTPLGDMIAVSSPTHLHLLEFIDRKALPAELSRLRSSAPGGIGVGSAPPSEQAAAELEAYFSARSAEFTVPLALAASPFTRDVWQALREIPVGETRSYSDIARQIGRPAATRAVARANGANQIALMIPCHRVIGADGSLTGYGGGLWRKQRLIEIERTLHDGRTRSRQHGDTSLAAAPR</sequence>
<dbReference type="Proteomes" id="UP000028826">
    <property type="component" value="Unassembled WGS sequence"/>
</dbReference>
<dbReference type="PROSITE" id="PS01124">
    <property type="entry name" value="HTH_ARAC_FAMILY_2"/>
    <property type="match status" value="1"/>
</dbReference>
<dbReference type="SMART" id="SM00342">
    <property type="entry name" value="HTH_ARAC"/>
    <property type="match status" value="1"/>
</dbReference>
<dbReference type="EC" id="2.1.1.63" evidence="3"/>
<dbReference type="AlphaFoldDB" id="A0A086Y4M2"/>
<keyword evidence="5 14" id="KW-0808">Transferase</keyword>
<dbReference type="InterPro" id="IPR036388">
    <property type="entry name" value="WH-like_DNA-bd_sf"/>
</dbReference>
<dbReference type="GO" id="GO:0006281">
    <property type="term" value="P:DNA repair"/>
    <property type="evidence" value="ECO:0007669"/>
    <property type="project" value="UniProtKB-KW"/>
</dbReference>
<dbReference type="EMBL" id="JGYG01000006">
    <property type="protein sequence ID" value="KFI29222.1"/>
    <property type="molecule type" value="Genomic_DNA"/>
</dbReference>
<dbReference type="eggNOG" id="COG2169">
    <property type="taxonomic scope" value="Bacteria"/>
</dbReference>
<feature type="compositionally biased region" description="Basic and acidic residues" evidence="12">
    <location>
        <begin position="348"/>
        <end position="359"/>
    </location>
</feature>